<keyword evidence="4" id="KW-1185">Reference proteome</keyword>
<reference evidence="4" key="1">
    <citation type="submission" date="2017-01" db="EMBL/GenBank/DDBJ databases">
        <authorList>
            <person name="Varghese N."/>
            <person name="Submissions S."/>
        </authorList>
    </citation>
    <scope>NUCLEOTIDE SEQUENCE [LARGE SCALE GENOMIC DNA]</scope>
    <source>
        <strain evidence="4">LP100</strain>
    </source>
</reference>
<name>A0A1R3WN48_9BACT</name>
<dbReference type="Proteomes" id="UP000187181">
    <property type="component" value="Unassembled WGS sequence"/>
</dbReference>
<dbReference type="Gene3D" id="1.25.40.10">
    <property type="entry name" value="Tetratricopeptide repeat domain"/>
    <property type="match status" value="2"/>
</dbReference>
<keyword evidence="2" id="KW-0732">Signal</keyword>
<dbReference type="SMART" id="SM00028">
    <property type="entry name" value="TPR"/>
    <property type="match status" value="2"/>
</dbReference>
<dbReference type="AlphaFoldDB" id="A0A1R3WN48"/>
<dbReference type="STRING" id="1317125.SAMN05444128_0762"/>
<protein>
    <submittedName>
        <fullName evidence="3">Uncharacterized protein</fullName>
    </submittedName>
</protein>
<gene>
    <name evidence="3" type="ORF">SAMN05444128_0762</name>
</gene>
<dbReference type="InterPro" id="IPR011990">
    <property type="entry name" value="TPR-like_helical_dom_sf"/>
</dbReference>
<dbReference type="InterPro" id="IPR019734">
    <property type="entry name" value="TPR_rpt"/>
</dbReference>
<dbReference type="OrthoDB" id="7058419at2"/>
<proteinExistence type="predicted"/>
<feature type="chain" id="PRO_5012345236" evidence="2">
    <location>
        <begin position="18"/>
        <end position="237"/>
    </location>
</feature>
<evidence type="ECO:0000313" key="4">
    <source>
        <dbReference type="Proteomes" id="UP000187181"/>
    </source>
</evidence>
<sequence length="237" mass="27022">MRSQLIAFGLMIAGTMAACTSQNAITENTQSPRPELRMADVIPAKSTLTPSEKQQQKKQLDKDAKRFKNREAASAYYVYQAKRTFNEDKPDSASYLFGRAWLMDSTNNDVYWGYGLVYGQQKAFDKALFLLYHALEKDQHNPRLLTDLATSHLGRFYAESNPEDLVQSRKLLESAVRYSPDAADAYYKLAISHYYLQEYAEAWSYLHKSISKDKEVADAAFIAALLEKQQDPAGKYR</sequence>
<organism evidence="3 4">
    <name type="scientific">Pontibacter indicus</name>
    <dbReference type="NCBI Taxonomy" id="1317125"/>
    <lineage>
        <taxon>Bacteria</taxon>
        <taxon>Pseudomonadati</taxon>
        <taxon>Bacteroidota</taxon>
        <taxon>Cytophagia</taxon>
        <taxon>Cytophagales</taxon>
        <taxon>Hymenobacteraceae</taxon>
        <taxon>Pontibacter</taxon>
    </lineage>
</organism>
<evidence type="ECO:0000256" key="1">
    <source>
        <dbReference type="SAM" id="MobiDB-lite"/>
    </source>
</evidence>
<feature type="signal peptide" evidence="2">
    <location>
        <begin position="1"/>
        <end position="17"/>
    </location>
</feature>
<feature type="region of interest" description="Disordered" evidence="1">
    <location>
        <begin position="45"/>
        <end position="64"/>
    </location>
</feature>
<dbReference type="SUPFAM" id="SSF48452">
    <property type="entry name" value="TPR-like"/>
    <property type="match status" value="1"/>
</dbReference>
<dbReference type="PROSITE" id="PS51257">
    <property type="entry name" value="PROKAR_LIPOPROTEIN"/>
    <property type="match status" value="1"/>
</dbReference>
<accession>A0A1R3WN48</accession>
<evidence type="ECO:0000313" key="3">
    <source>
        <dbReference type="EMBL" id="SIT79560.1"/>
    </source>
</evidence>
<dbReference type="EMBL" id="FTPP01000001">
    <property type="protein sequence ID" value="SIT79560.1"/>
    <property type="molecule type" value="Genomic_DNA"/>
</dbReference>
<feature type="compositionally biased region" description="Basic and acidic residues" evidence="1">
    <location>
        <begin position="54"/>
        <end position="64"/>
    </location>
</feature>
<dbReference type="RefSeq" id="WP_076666141.1">
    <property type="nucleotide sequence ID" value="NZ_FTPP01000001.1"/>
</dbReference>
<evidence type="ECO:0000256" key="2">
    <source>
        <dbReference type="SAM" id="SignalP"/>
    </source>
</evidence>